<organism evidence="5 6">
    <name type="scientific">Thalassospira lucentensis</name>
    <dbReference type="NCBI Taxonomy" id="168935"/>
    <lineage>
        <taxon>Bacteria</taxon>
        <taxon>Pseudomonadati</taxon>
        <taxon>Pseudomonadota</taxon>
        <taxon>Alphaproteobacteria</taxon>
        <taxon>Rhodospirillales</taxon>
        <taxon>Thalassospiraceae</taxon>
        <taxon>Thalassospira</taxon>
    </lineage>
</organism>
<dbReference type="GO" id="GO:0006542">
    <property type="term" value="P:glutamine biosynthetic process"/>
    <property type="evidence" value="ECO:0007669"/>
    <property type="project" value="TreeGrafter"/>
</dbReference>
<dbReference type="EMBL" id="DPOP01000116">
    <property type="protein sequence ID" value="HCW68394.1"/>
    <property type="molecule type" value="Genomic_DNA"/>
</dbReference>
<evidence type="ECO:0000313" key="6">
    <source>
        <dbReference type="Proteomes" id="UP000264179"/>
    </source>
</evidence>
<accession>A0A3D5NBL4</accession>
<dbReference type="InterPro" id="IPR008146">
    <property type="entry name" value="Gln_synth_cat_dom"/>
</dbReference>
<proteinExistence type="inferred from homology"/>
<evidence type="ECO:0000313" key="5">
    <source>
        <dbReference type="EMBL" id="HCW68394.1"/>
    </source>
</evidence>
<gene>
    <name evidence="5" type="ORF">DHR80_14585</name>
</gene>
<protein>
    <submittedName>
        <fullName evidence="5">Glutamine synthetase</fullName>
    </submittedName>
</protein>
<feature type="domain" description="GS catalytic" evidence="4">
    <location>
        <begin position="1"/>
        <end position="131"/>
    </location>
</feature>
<name>A0A3D5NBL4_9PROT</name>
<dbReference type="PANTHER" id="PTHR43785">
    <property type="entry name" value="GAMMA-GLUTAMYLPUTRESCINE SYNTHETASE"/>
    <property type="match status" value="1"/>
</dbReference>
<dbReference type="InterPro" id="IPR014746">
    <property type="entry name" value="Gln_synth/guanido_kin_cat_dom"/>
</dbReference>
<dbReference type="Gene3D" id="3.30.590.10">
    <property type="entry name" value="Glutamine synthetase/guanido kinase, catalytic domain"/>
    <property type="match status" value="1"/>
</dbReference>
<dbReference type="GO" id="GO:0004356">
    <property type="term" value="F:glutamine synthetase activity"/>
    <property type="evidence" value="ECO:0007669"/>
    <property type="project" value="InterPro"/>
</dbReference>
<evidence type="ECO:0000256" key="2">
    <source>
        <dbReference type="PROSITE-ProRule" id="PRU01331"/>
    </source>
</evidence>
<evidence type="ECO:0000256" key="1">
    <source>
        <dbReference type="ARBA" id="ARBA00022598"/>
    </source>
</evidence>
<sequence length="131" mass="14397">ASDDWGVENRTVALRVPGTPGKTRHFEHRIAGVDANPYLVAAVTLGAALDGIESKIDPGTPCTDEIGQAKAPNDLPRHWLDAIDQFGASDFNKRTLGPRFHTAFTKIKQAEYEHMALKVSAAEWEYYGFSI</sequence>
<comment type="caution">
    <text evidence="5">The sequence shown here is derived from an EMBL/GenBank/DDBJ whole genome shotgun (WGS) entry which is preliminary data.</text>
</comment>
<dbReference type="Proteomes" id="UP000264179">
    <property type="component" value="Unassembled WGS sequence"/>
</dbReference>
<dbReference type="PANTHER" id="PTHR43785:SF12">
    <property type="entry name" value="TYPE-1 GLUTAMINE SYNTHETASE 2"/>
    <property type="match status" value="1"/>
</dbReference>
<keyword evidence="1" id="KW-0436">Ligase</keyword>
<evidence type="ECO:0000256" key="3">
    <source>
        <dbReference type="RuleBase" id="RU000384"/>
    </source>
</evidence>
<comment type="similarity">
    <text evidence="2 3">Belongs to the glutamine synthetase family.</text>
</comment>
<reference evidence="5 6" key="1">
    <citation type="journal article" date="2018" name="Nat. Biotechnol.">
        <title>A standardized bacterial taxonomy based on genome phylogeny substantially revises the tree of life.</title>
        <authorList>
            <person name="Parks D.H."/>
            <person name="Chuvochina M."/>
            <person name="Waite D.W."/>
            <person name="Rinke C."/>
            <person name="Skarshewski A."/>
            <person name="Chaumeil P.A."/>
            <person name="Hugenholtz P."/>
        </authorList>
    </citation>
    <scope>NUCLEOTIDE SEQUENCE [LARGE SCALE GENOMIC DNA]</scope>
    <source>
        <strain evidence="5">UBA9881</strain>
    </source>
</reference>
<dbReference type="Pfam" id="PF00120">
    <property type="entry name" value="Gln-synt_C"/>
    <property type="match status" value="1"/>
</dbReference>
<dbReference type="AlphaFoldDB" id="A0A3D5NBL4"/>
<feature type="non-terminal residue" evidence="5">
    <location>
        <position position="1"/>
    </location>
</feature>
<dbReference type="PROSITE" id="PS51987">
    <property type="entry name" value="GS_CATALYTIC"/>
    <property type="match status" value="1"/>
</dbReference>
<dbReference type="GO" id="GO:0006598">
    <property type="term" value="P:polyamine catabolic process"/>
    <property type="evidence" value="ECO:0007669"/>
    <property type="project" value="TreeGrafter"/>
</dbReference>
<dbReference type="SUPFAM" id="SSF55931">
    <property type="entry name" value="Glutamine synthetase/guanido kinase"/>
    <property type="match status" value="1"/>
</dbReference>
<evidence type="ECO:0000259" key="4">
    <source>
        <dbReference type="PROSITE" id="PS51987"/>
    </source>
</evidence>